<protein>
    <submittedName>
        <fullName evidence="1">Uncharacterized protein</fullName>
    </submittedName>
</protein>
<proteinExistence type="predicted"/>
<comment type="caution">
    <text evidence="1">The sequence shown here is derived from an EMBL/GenBank/DDBJ whole genome shotgun (WGS) entry which is preliminary data.</text>
</comment>
<dbReference type="AlphaFoldDB" id="A0A024GV18"/>
<reference evidence="1 2" key="1">
    <citation type="submission" date="2012-05" db="EMBL/GenBank/DDBJ databases">
        <title>Recombination and specialization in a pathogen metapopulation.</title>
        <authorList>
            <person name="Gardiner A."/>
            <person name="Kemen E."/>
            <person name="Schultz-Larsen T."/>
            <person name="MacLean D."/>
            <person name="Van Oosterhout C."/>
            <person name="Jones J.D.G."/>
        </authorList>
    </citation>
    <scope>NUCLEOTIDE SEQUENCE [LARGE SCALE GENOMIC DNA]</scope>
    <source>
        <strain evidence="1 2">Ac Nc2</strain>
    </source>
</reference>
<name>A0A024GV18_9STRA</name>
<sequence length="73" mass="8325">MTSAFTQLFPESHRCNAIRTAHVNDLLEQCKVQSMIAQDVIHCECLIVRDEPMETLCHADVVHLVLAIVHRDQ</sequence>
<dbReference type="Proteomes" id="UP000053237">
    <property type="component" value="Unassembled WGS sequence"/>
</dbReference>
<gene>
    <name evidence="1" type="ORF">BN9_121690</name>
</gene>
<accession>A0A024GV18</accession>
<evidence type="ECO:0000313" key="1">
    <source>
        <dbReference type="EMBL" id="CCI50433.1"/>
    </source>
</evidence>
<dbReference type="InParanoid" id="A0A024GV18"/>
<organism evidence="1 2">
    <name type="scientific">Albugo candida</name>
    <dbReference type="NCBI Taxonomy" id="65357"/>
    <lineage>
        <taxon>Eukaryota</taxon>
        <taxon>Sar</taxon>
        <taxon>Stramenopiles</taxon>
        <taxon>Oomycota</taxon>
        <taxon>Peronosporomycetes</taxon>
        <taxon>Albuginales</taxon>
        <taxon>Albuginaceae</taxon>
        <taxon>Albugo</taxon>
    </lineage>
</organism>
<keyword evidence="2" id="KW-1185">Reference proteome</keyword>
<evidence type="ECO:0000313" key="2">
    <source>
        <dbReference type="Proteomes" id="UP000053237"/>
    </source>
</evidence>
<dbReference type="EMBL" id="CAIX01000496">
    <property type="protein sequence ID" value="CCI50433.1"/>
    <property type="molecule type" value="Genomic_DNA"/>
</dbReference>